<feature type="transmembrane region" description="Helical" evidence="7">
    <location>
        <begin position="163"/>
        <end position="183"/>
    </location>
</feature>
<dbReference type="EMBL" id="CP061539">
    <property type="protein sequence ID" value="QNV38764.1"/>
    <property type="molecule type" value="Genomic_DNA"/>
</dbReference>
<dbReference type="RefSeq" id="WP_190725359.1">
    <property type="nucleotide sequence ID" value="NZ_CP061539.1"/>
</dbReference>
<keyword evidence="4 7" id="KW-0812">Transmembrane</keyword>
<feature type="transmembrane region" description="Helical" evidence="7">
    <location>
        <begin position="31"/>
        <end position="49"/>
    </location>
</feature>
<feature type="transmembrane region" description="Helical" evidence="7">
    <location>
        <begin position="131"/>
        <end position="151"/>
    </location>
</feature>
<feature type="transmembrane region" description="Helical" evidence="7">
    <location>
        <begin position="220"/>
        <end position="243"/>
    </location>
</feature>
<feature type="transmembrane region" description="Helical" evidence="7">
    <location>
        <begin position="195"/>
        <end position="214"/>
    </location>
</feature>
<evidence type="ECO:0000256" key="2">
    <source>
        <dbReference type="ARBA" id="ARBA00022448"/>
    </source>
</evidence>
<feature type="transmembrane region" description="Helical" evidence="7">
    <location>
        <begin position="86"/>
        <end position="110"/>
    </location>
</feature>
<protein>
    <submittedName>
        <fullName evidence="9">MFS transporter</fullName>
    </submittedName>
</protein>
<dbReference type="KEGG" id="rter:IDM49_00215"/>
<dbReference type="InterPro" id="IPR011701">
    <property type="entry name" value="MFS"/>
</dbReference>
<dbReference type="InterPro" id="IPR020846">
    <property type="entry name" value="MFS_dom"/>
</dbReference>
<accession>A0A7H2BGG8</accession>
<keyword evidence="10" id="KW-1185">Reference proteome</keyword>
<dbReference type="Gene3D" id="1.20.1250.20">
    <property type="entry name" value="MFS general substrate transporter like domains"/>
    <property type="match status" value="2"/>
</dbReference>
<dbReference type="PANTHER" id="PTHR42718">
    <property type="entry name" value="MAJOR FACILITATOR SUPERFAMILY MULTIDRUG TRANSPORTER MFSC"/>
    <property type="match status" value="1"/>
</dbReference>
<evidence type="ECO:0000256" key="3">
    <source>
        <dbReference type="ARBA" id="ARBA00022475"/>
    </source>
</evidence>
<sequence length="327" mass="33903">MALISTTLGIGGSTGIPLGGVFASLWGWESLFWISAGLAAVSLALMAILIPHREPHARQPFDYIGAFLLSAALILILLGISQGKAWGWTSLPILGSLVGGLLLAVLFVCFEARKEAALVNIEVNAQRPIMLTNAASLLMGIAMFTNLLVTSLHLQGTVEEHGFAQNATVAGLAMVPSAIIMFFMPAITSYLVNKFGAEQVLIGGGLLTAAAYLLRAMTSIHITMVIIWAMVASAGVALTYAVFPLLIMANASHHHTAATNGLNALIRAIGTTVASAAVAAISATFLISHNDTSSTSWTGILAIFGIGAVASLLAAVCGWAVKKPADN</sequence>
<evidence type="ECO:0000259" key="8">
    <source>
        <dbReference type="PROSITE" id="PS50850"/>
    </source>
</evidence>
<evidence type="ECO:0000256" key="4">
    <source>
        <dbReference type="ARBA" id="ARBA00022692"/>
    </source>
</evidence>
<dbReference type="Pfam" id="PF07690">
    <property type="entry name" value="MFS_1"/>
    <property type="match status" value="1"/>
</dbReference>
<keyword evidence="5 7" id="KW-1133">Transmembrane helix</keyword>
<gene>
    <name evidence="9" type="ORF">IDM49_00215</name>
</gene>
<evidence type="ECO:0000313" key="10">
    <source>
        <dbReference type="Proteomes" id="UP000516404"/>
    </source>
</evidence>
<keyword evidence="2" id="KW-0813">Transport</keyword>
<dbReference type="InterPro" id="IPR036259">
    <property type="entry name" value="MFS_trans_sf"/>
</dbReference>
<dbReference type="AlphaFoldDB" id="A0A7H2BGG8"/>
<reference evidence="9 10" key="1">
    <citation type="submission" date="2020-09" db="EMBL/GenBank/DDBJ databases">
        <title>Investigation of environmental microbes.</title>
        <authorList>
            <person name="Ou Y."/>
            <person name="Kang Q."/>
        </authorList>
    </citation>
    <scope>NUCLEOTIDE SEQUENCE [LARGE SCALE GENOMIC DNA]</scope>
    <source>
        <strain evidence="9 10">KJZ-14</strain>
    </source>
</reference>
<dbReference type="GeneID" id="96622645"/>
<feature type="transmembrane region" description="Helical" evidence="7">
    <location>
        <begin position="61"/>
        <end position="80"/>
    </location>
</feature>
<dbReference type="PROSITE" id="PS50850">
    <property type="entry name" value="MFS"/>
    <property type="match status" value="1"/>
</dbReference>
<organism evidence="9 10">
    <name type="scientific">Rothia terrae</name>
    <dbReference type="NCBI Taxonomy" id="396015"/>
    <lineage>
        <taxon>Bacteria</taxon>
        <taxon>Bacillati</taxon>
        <taxon>Actinomycetota</taxon>
        <taxon>Actinomycetes</taxon>
        <taxon>Micrococcales</taxon>
        <taxon>Micrococcaceae</taxon>
        <taxon>Rothia</taxon>
    </lineage>
</organism>
<dbReference type="SUPFAM" id="SSF103473">
    <property type="entry name" value="MFS general substrate transporter"/>
    <property type="match status" value="1"/>
</dbReference>
<keyword evidence="6 7" id="KW-0472">Membrane</keyword>
<feature type="domain" description="Major facilitator superfamily (MFS) profile" evidence="8">
    <location>
        <begin position="1"/>
        <end position="326"/>
    </location>
</feature>
<feature type="transmembrane region" description="Helical" evidence="7">
    <location>
        <begin position="264"/>
        <end position="287"/>
    </location>
</feature>
<dbReference type="Proteomes" id="UP000516404">
    <property type="component" value="Chromosome"/>
</dbReference>
<evidence type="ECO:0000256" key="1">
    <source>
        <dbReference type="ARBA" id="ARBA00004651"/>
    </source>
</evidence>
<dbReference type="PANTHER" id="PTHR42718:SF46">
    <property type="entry name" value="BLR6921 PROTEIN"/>
    <property type="match status" value="1"/>
</dbReference>
<name>A0A7H2BGG8_9MICC</name>
<proteinExistence type="predicted"/>
<dbReference type="GO" id="GO:0022857">
    <property type="term" value="F:transmembrane transporter activity"/>
    <property type="evidence" value="ECO:0007669"/>
    <property type="project" value="InterPro"/>
</dbReference>
<evidence type="ECO:0000313" key="9">
    <source>
        <dbReference type="EMBL" id="QNV38764.1"/>
    </source>
</evidence>
<comment type="subcellular location">
    <subcellularLocation>
        <location evidence="1">Cell membrane</location>
        <topology evidence="1">Multi-pass membrane protein</topology>
    </subcellularLocation>
</comment>
<evidence type="ECO:0000256" key="5">
    <source>
        <dbReference type="ARBA" id="ARBA00022989"/>
    </source>
</evidence>
<feature type="transmembrane region" description="Helical" evidence="7">
    <location>
        <begin position="299"/>
        <end position="321"/>
    </location>
</feature>
<keyword evidence="3" id="KW-1003">Cell membrane</keyword>
<evidence type="ECO:0000256" key="6">
    <source>
        <dbReference type="ARBA" id="ARBA00023136"/>
    </source>
</evidence>
<dbReference type="GO" id="GO:0005886">
    <property type="term" value="C:plasma membrane"/>
    <property type="evidence" value="ECO:0007669"/>
    <property type="project" value="UniProtKB-SubCell"/>
</dbReference>
<evidence type="ECO:0000256" key="7">
    <source>
        <dbReference type="SAM" id="Phobius"/>
    </source>
</evidence>